<dbReference type="RefSeq" id="WP_041114121.1">
    <property type="nucleotide sequence ID" value="NZ_CP082364.1"/>
</dbReference>
<keyword evidence="5 9" id="KW-0812">Transmembrane</keyword>
<dbReference type="InterPro" id="IPR018461">
    <property type="entry name" value="Na/H_Antiport_NhaC-like_C"/>
</dbReference>
<feature type="transmembrane region" description="Helical" evidence="9">
    <location>
        <begin position="97"/>
        <end position="125"/>
    </location>
</feature>
<reference evidence="11 12" key="1">
    <citation type="submission" date="2015-01" db="EMBL/GenBank/DDBJ databases">
        <title>Genome Assembly of Bacillus badius MTCC 1458.</title>
        <authorList>
            <person name="Verma A."/>
            <person name="Khatri I."/>
            <person name="Mual P."/>
            <person name="Subramanian S."/>
            <person name="Krishnamurthi S."/>
        </authorList>
    </citation>
    <scope>NUCLEOTIDE SEQUENCE [LARGE SCALE GENOMIC DNA]</scope>
    <source>
        <strain evidence="11 12">MTCC 1458</strain>
    </source>
</reference>
<feature type="transmembrane region" description="Helical" evidence="9">
    <location>
        <begin position="37"/>
        <end position="58"/>
    </location>
</feature>
<feature type="domain" description="Na+/H+ antiporter NhaC-like C-terminal" evidence="10">
    <location>
        <begin position="160"/>
        <end position="452"/>
    </location>
</feature>
<feature type="transmembrane region" description="Helical" evidence="9">
    <location>
        <begin position="70"/>
        <end position="91"/>
    </location>
</feature>
<keyword evidence="4" id="KW-1003">Cell membrane</keyword>
<feature type="transmembrane region" description="Helical" evidence="9">
    <location>
        <begin position="259"/>
        <end position="276"/>
    </location>
</feature>
<dbReference type="GeneID" id="92778115"/>
<dbReference type="PANTHER" id="PTHR33451">
    <property type="entry name" value="MALATE-2H(+)/NA(+)-LACTATE ANTIPORTER"/>
    <property type="match status" value="1"/>
</dbReference>
<evidence type="ECO:0000256" key="6">
    <source>
        <dbReference type="ARBA" id="ARBA00022989"/>
    </source>
</evidence>
<gene>
    <name evidence="11" type="ORF">SD77_1415</name>
</gene>
<evidence type="ECO:0000256" key="7">
    <source>
        <dbReference type="ARBA" id="ARBA00023136"/>
    </source>
</evidence>
<evidence type="ECO:0000313" key="12">
    <source>
        <dbReference type="Proteomes" id="UP000031982"/>
    </source>
</evidence>
<dbReference type="PANTHER" id="PTHR33451:SF3">
    <property type="entry name" value="MALATE-2H(+)_NA(+)-LACTATE ANTIPORTER"/>
    <property type="match status" value="1"/>
</dbReference>
<keyword evidence="7 9" id="KW-0472">Membrane</keyword>
<name>A0ABR5ARZ5_BACBA</name>
<dbReference type="Pfam" id="PF03553">
    <property type="entry name" value="Na_H_antiporter"/>
    <property type="match status" value="1"/>
</dbReference>
<organism evidence="11 12">
    <name type="scientific">Bacillus badius</name>
    <dbReference type="NCBI Taxonomy" id="1455"/>
    <lineage>
        <taxon>Bacteria</taxon>
        <taxon>Bacillati</taxon>
        <taxon>Bacillota</taxon>
        <taxon>Bacilli</taxon>
        <taxon>Bacillales</taxon>
        <taxon>Bacillaceae</taxon>
        <taxon>Pseudobacillus</taxon>
    </lineage>
</organism>
<evidence type="ECO:0000256" key="5">
    <source>
        <dbReference type="ARBA" id="ARBA00022692"/>
    </source>
</evidence>
<keyword evidence="6 9" id="KW-1133">Transmembrane helix</keyword>
<feature type="transmembrane region" description="Helical" evidence="9">
    <location>
        <begin position="237"/>
        <end position="253"/>
    </location>
</feature>
<dbReference type="InterPro" id="IPR052180">
    <property type="entry name" value="NhaC_Na-H+_Antiporter"/>
</dbReference>
<evidence type="ECO:0000256" key="9">
    <source>
        <dbReference type="SAM" id="Phobius"/>
    </source>
</evidence>
<sequence>MAHQKRLPNLLEVTFVLTSFIVIMYVFVAQIGLPIQLALFVSWFVIMLVGLKIGYSYFDMQQGILKGINNGLEAVLVLVTVGALIGTWIAGGVVPSIIYYGLTIINPTIFLFAAFAICTVTSLATGTSFGTAGTAGIAMMGIGHSFGIPMALVAGAVISGAYVGDKLSPLSDTTVMTASLSKVNLIDHIKSMLYVSTPAWIITGILFLLTGFFYVNGNGDLSRAEATMAALQDHFRISWYMLVPAALVILLLALKKPSIPTIAFGALLGSVWAYLFQGMPLLEAVRSSYSGFSIESGVEFIDNLLNRGGIVSMLEVIVLIIFALGVGGLMEQIGILQVICNKMLAWADNAGKVTLSTVLAGFFGNFFGGAAYVSIITASKITEKNYDRLGIDRRVLSRNTEGGGTVTTPMVPWSDGGVYMATVLGVSTLSYLPFLWFNFLAVGITLLYGFTNKFIWYTNAEGAANRPAAKAKLTNEKTS</sequence>
<evidence type="ECO:0000313" key="11">
    <source>
        <dbReference type="EMBL" id="KIL77429.1"/>
    </source>
</evidence>
<evidence type="ECO:0000256" key="4">
    <source>
        <dbReference type="ARBA" id="ARBA00022475"/>
    </source>
</evidence>
<evidence type="ECO:0000256" key="2">
    <source>
        <dbReference type="ARBA" id="ARBA00022448"/>
    </source>
</evidence>
<dbReference type="NCBIfam" id="TIGR00931">
    <property type="entry name" value="antiport_nhaC"/>
    <property type="match status" value="1"/>
</dbReference>
<feature type="transmembrane region" description="Helical" evidence="9">
    <location>
        <begin position="137"/>
        <end position="163"/>
    </location>
</feature>
<feature type="transmembrane region" description="Helical" evidence="9">
    <location>
        <begin position="316"/>
        <end position="339"/>
    </location>
</feature>
<comment type="subcellular location">
    <subcellularLocation>
        <location evidence="1">Cell membrane</location>
        <topology evidence="1">Multi-pass membrane protein</topology>
    </subcellularLocation>
</comment>
<evidence type="ECO:0000256" key="8">
    <source>
        <dbReference type="ARBA" id="ARBA00038435"/>
    </source>
</evidence>
<keyword evidence="12" id="KW-1185">Reference proteome</keyword>
<protein>
    <submittedName>
        <fullName evidence="11">Na+/H+ antiporter NhaC</fullName>
    </submittedName>
</protein>
<keyword evidence="3" id="KW-0050">Antiport</keyword>
<evidence type="ECO:0000259" key="10">
    <source>
        <dbReference type="Pfam" id="PF03553"/>
    </source>
</evidence>
<dbReference type="Proteomes" id="UP000031982">
    <property type="component" value="Unassembled WGS sequence"/>
</dbReference>
<feature type="transmembrane region" description="Helical" evidence="9">
    <location>
        <begin position="359"/>
        <end position="378"/>
    </location>
</feature>
<feature type="transmembrane region" description="Helical" evidence="9">
    <location>
        <begin position="199"/>
        <end position="216"/>
    </location>
</feature>
<feature type="transmembrane region" description="Helical" evidence="9">
    <location>
        <begin position="12"/>
        <end position="31"/>
    </location>
</feature>
<dbReference type="InterPro" id="IPR004770">
    <property type="entry name" value="Na/H_antiport_NhaC"/>
</dbReference>
<proteinExistence type="inferred from homology"/>
<comment type="similarity">
    <text evidence="8">Belongs to the NhaC Na(+)/H(+) (TC 2.A.35) antiporter family.</text>
</comment>
<feature type="transmembrane region" description="Helical" evidence="9">
    <location>
        <begin position="429"/>
        <end position="450"/>
    </location>
</feature>
<evidence type="ECO:0000256" key="1">
    <source>
        <dbReference type="ARBA" id="ARBA00004651"/>
    </source>
</evidence>
<accession>A0ABR5ARZ5</accession>
<comment type="caution">
    <text evidence="11">The sequence shown here is derived from an EMBL/GenBank/DDBJ whole genome shotgun (WGS) entry which is preliminary data.</text>
</comment>
<keyword evidence="2" id="KW-0813">Transport</keyword>
<evidence type="ECO:0000256" key="3">
    <source>
        <dbReference type="ARBA" id="ARBA00022449"/>
    </source>
</evidence>
<dbReference type="EMBL" id="JXLP01000014">
    <property type="protein sequence ID" value="KIL77429.1"/>
    <property type="molecule type" value="Genomic_DNA"/>
</dbReference>